<gene>
    <name evidence="1" type="ORF">K435DRAFT_917892</name>
</gene>
<evidence type="ECO:0000313" key="1">
    <source>
        <dbReference type="EMBL" id="THV02780.1"/>
    </source>
</evidence>
<dbReference type="Proteomes" id="UP000297245">
    <property type="component" value="Unassembled WGS sequence"/>
</dbReference>
<proteinExistence type="predicted"/>
<reference evidence="1 2" key="1">
    <citation type="journal article" date="2019" name="Nat. Ecol. Evol.">
        <title>Megaphylogeny resolves global patterns of mushroom evolution.</title>
        <authorList>
            <person name="Varga T."/>
            <person name="Krizsan K."/>
            <person name="Foldi C."/>
            <person name="Dima B."/>
            <person name="Sanchez-Garcia M."/>
            <person name="Sanchez-Ramirez S."/>
            <person name="Szollosi G.J."/>
            <person name="Szarkandi J.G."/>
            <person name="Papp V."/>
            <person name="Albert L."/>
            <person name="Andreopoulos W."/>
            <person name="Angelini C."/>
            <person name="Antonin V."/>
            <person name="Barry K.W."/>
            <person name="Bougher N.L."/>
            <person name="Buchanan P."/>
            <person name="Buyck B."/>
            <person name="Bense V."/>
            <person name="Catcheside P."/>
            <person name="Chovatia M."/>
            <person name="Cooper J."/>
            <person name="Damon W."/>
            <person name="Desjardin D."/>
            <person name="Finy P."/>
            <person name="Geml J."/>
            <person name="Haridas S."/>
            <person name="Hughes K."/>
            <person name="Justo A."/>
            <person name="Karasinski D."/>
            <person name="Kautmanova I."/>
            <person name="Kiss B."/>
            <person name="Kocsube S."/>
            <person name="Kotiranta H."/>
            <person name="LaButti K.M."/>
            <person name="Lechner B.E."/>
            <person name="Liimatainen K."/>
            <person name="Lipzen A."/>
            <person name="Lukacs Z."/>
            <person name="Mihaltcheva S."/>
            <person name="Morgado L.N."/>
            <person name="Niskanen T."/>
            <person name="Noordeloos M.E."/>
            <person name="Ohm R.A."/>
            <person name="Ortiz-Santana B."/>
            <person name="Ovrebo C."/>
            <person name="Racz N."/>
            <person name="Riley R."/>
            <person name="Savchenko A."/>
            <person name="Shiryaev A."/>
            <person name="Soop K."/>
            <person name="Spirin V."/>
            <person name="Szebenyi C."/>
            <person name="Tomsovsky M."/>
            <person name="Tulloss R.E."/>
            <person name="Uehling J."/>
            <person name="Grigoriev I.V."/>
            <person name="Vagvolgyi C."/>
            <person name="Papp T."/>
            <person name="Martin F.M."/>
            <person name="Miettinen O."/>
            <person name="Hibbett D.S."/>
            <person name="Nagy L.G."/>
        </authorList>
    </citation>
    <scope>NUCLEOTIDE SEQUENCE [LARGE SCALE GENOMIC DNA]</scope>
    <source>
        <strain evidence="1 2">CBS 962.96</strain>
    </source>
</reference>
<sequence length="215" mass="24247">MAETFKSFRFEGGIVTAISSLAPTDIQPSNIRSLFLSKSSVEARDDLCLLLNRSRTNMLQDLVLRWQSFLHAPRVIDRLIVVCNQKRDSESPLFGSQDMPLKPIRPLSVAVNVTQMGPADVPKFGWQRARTAETSRTEVMAMAAKSSGGVGRQLSTLQPMHPNHTVKLDHSHKIQCSQVVWDTAQRDAFFRMYERQNDTKENSMDIIASKNTQDK</sequence>
<organism evidence="1 2">
    <name type="scientific">Dendrothele bispora (strain CBS 962.96)</name>
    <dbReference type="NCBI Taxonomy" id="1314807"/>
    <lineage>
        <taxon>Eukaryota</taxon>
        <taxon>Fungi</taxon>
        <taxon>Dikarya</taxon>
        <taxon>Basidiomycota</taxon>
        <taxon>Agaricomycotina</taxon>
        <taxon>Agaricomycetes</taxon>
        <taxon>Agaricomycetidae</taxon>
        <taxon>Agaricales</taxon>
        <taxon>Agaricales incertae sedis</taxon>
        <taxon>Dendrothele</taxon>
    </lineage>
</organism>
<evidence type="ECO:0000313" key="2">
    <source>
        <dbReference type="Proteomes" id="UP000297245"/>
    </source>
</evidence>
<dbReference type="EMBL" id="ML179073">
    <property type="protein sequence ID" value="THV02780.1"/>
    <property type="molecule type" value="Genomic_DNA"/>
</dbReference>
<dbReference type="AlphaFoldDB" id="A0A4S8MJ33"/>
<accession>A0A4S8MJ33</accession>
<name>A0A4S8MJ33_DENBC</name>
<keyword evidence="2" id="KW-1185">Reference proteome</keyword>
<protein>
    <submittedName>
        <fullName evidence="1">Uncharacterized protein</fullName>
    </submittedName>
</protein>